<accession>A0A8I6SV17</accession>
<keyword evidence="4" id="KW-0479">Metal-binding</keyword>
<dbReference type="Proteomes" id="UP000494040">
    <property type="component" value="Unassembled WGS sequence"/>
</dbReference>
<comment type="similarity">
    <text evidence="6">Belongs to the globin family.</text>
</comment>
<dbReference type="RefSeq" id="XP_024086038.1">
    <property type="nucleotide sequence ID" value="XM_024230270.1"/>
</dbReference>
<dbReference type="Pfam" id="PF00042">
    <property type="entry name" value="Globin"/>
    <property type="match status" value="1"/>
</dbReference>
<name>A0A8I6SV17_CIMLE</name>
<dbReference type="KEGG" id="clec:106670056"/>
<evidence type="ECO:0000256" key="6">
    <source>
        <dbReference type="RuleBase" id="RU000356"/>
    </source>
</evidence>
<dbReference type="EnsemblMetazoa" id="XM_024230270.1">
    <property type="protein sequence ID" value="XP_024086038.1"/>
    <property type="gene ID" value="LOC106670056"/>
</dbReference>
<dbReference type="SUPFAM" id="SSF46458">
    <property type="entry name" value="Globin-like"/>
    <property type="match status" value="1"/>
</dbReference>
<dbReference type="Gene3D" id="1.10.490.10">
    <property type="entry name" value="Globins"/>
    <property type="match status" value="1"/>
</dbReference>
<evidence type="ECO:0000256" key="4">
    <source>
        <dbReference type="ARBA" id="ARBA00022723"/>
    </source>
</evidence>
<evidence type="ECO:0000256" key="2">
    <source>
        <dbReference type="ARBA" id="ARBA00022617"/>
    </source>
</evidence>
<feature type="domain" description="Globin" evidence="7">
    <location>
        <begin position="1"/>
        <end position="117"/>
    </location>
</feature>
<dbReference type="OMA" id="YIMKGAM"/>
<proteinExistence type="inferred from homology"/>
<dbReference type="GO" id="GO:0005344">
    <property type="term" value="F:oxygen carrier activity"/>
    <property type="evidence" value="ECO:0007669"/>
    <property type="project" value="UniProtKB-KW"/>
</dbReference>
<evidence type="ECO:0000313" key="8">
    <source>
        <dbReference type="EnsemblMetazoa" id="XP_024086038.1"/>
    </source>
</evidence>
<dbReference type="GO" id="GO:0046872">
    <property type="term" value="F:metal ion binding"/>
    <property type="evidence" value="ECO:0007669"/>
    <property type="project" value="UniProtKB-KW"/>
</dbReference>
<sequence>LFETHPDVQQVFMPFNGIELEDLKHSKQLRAHALRVMAFVQKAIARLHEPEKLEQLLKELGKKHHGYKAKVQYVDLVGPQFIQAIQPSLDSEWTEEVADAWKLLFAHVGYIMKGAMIEAAEEAAKESK</sequence>
<evidence type="ECO:0000256" key="5">
    <source>
        <dbReference type="ARBA" id="ARBA00023004"/>
    </source>
</evidence>
<dbReference type="GeneID" id="106670056"/>
<dbReference type="PROSITE" id="PS01033">
    <property type="entry name" value="GLOBIN"/>
    <property type="match status" value="1"/>
</dbReference>
<dbReference type="InterPro" id="IPR000971">
    <property type="entry name" value="Globin"/>
</dbReference>
<keyword evidence="9" id="KW-1185">Reference proteome</keyword>
<dbReference type="GO" id="GO:0019825">
    <property type="term" value="F:oxygen binding"/>
    <property type="evidence" value="ECO:0007669"/>
    <property type="project" value="InterPro"/>
</dbReference>
<dbReference type="InterPro" id="IPR012292">
    <property type="entry name" value="Globin/Proto"/>
</dbReference>
<reference evidence="8" key="1">
    <citation type="submission" date="2022-01" db="UniProtKB">
        <authorList>
            <consortium name="EnsemblMetazoa"/>
        </authorList>
    </citation>
    <scope>IDENTIFICATION</scope>
</reference>
<evidence type="ECO:0000313" key="9">
    <source>
        <dbReference type="Proteomes" id="UP000494040"/>
    </source>
</evidence>
<dbReference type="PANTHER" id="PTHR46458">
    <property type="entry name" value="BLR2807 PROTEIN"/>
    <property type="match status" value="1"/>
</dbReference>
<keyword evidence="5" id="KW-0408">Iron</keyword>
<dbReference type="InterPro" id="IPR050532">
    <property type="entry name" value="Globin-like_OT"/>
</dbReference>
<dbReference type="GO" id="GO:0020037">
    <property type="term" value="F:heme binding"/>
    <property type="evidence" value="ECO:0007669"/>
    <property type="project" value="InterPro"/>
</dbReference>
<protein>
    <recommendedName>
        <fullName evidence="7">Globin domain-containing protein</fullName>
    </recommendedName>
</protein>
<evidence type="ECO:0000259" key="7">
    <source>
        <dbReference type="PROSITE" id="PS01033"/>
    </source>
</evidence>
<keyword evidence="1 6" id="KW-0813">Transport</keyword>
<dbReference type="AlphaFoldDB" id="A0A8I6SV17"/>
<dbReference type="InterPro" id="IPR009050">
    <property type="entry name" value="Globin-like_sf"/>
</dbReference>
<dbReference type="OrthoDB" id="436496at2759"/>
<organism evidence="8 9">
    <name type="scientific">Cimex lectularius</name>
    <name type="common">Bed bug</name>
    <name type="synonym">Acanthia lectularia</name>
    <dbReference type="NCBI Taxonomy" id="79782"/>
    <lineage>
        <taxon>Eukaryota</taxon>
        <taxon>Metazoa</taxon>
        <taxon>Ecdysozoa</taxon>
        <taxon>Arthropoda</taxon>
        <taxon>Hexapoda</taxon>
        <taxon>Insecta</taxon>
        <taxon>Pterygota</taxon>
        <taxon>Neoptera</taxon>
        <taxon>Paraneoptera</taxon>
        <taxon>Hemiptera</taxon>
        <taxon>Heteroptera</taxon>
        <taxon>Panheteroptera</taxon>
        <taxon>Cimicomorpha</taxon>
        <taxon>Cimicidae</taxon>
        <taxon>Cimex</taxon>
    </lineage>
</organism>
<evidence type="ECO:0000256" key="1">
    <source>
        <dbReference type="ARBA" id="ARBA00022448"/>
    </source>
</evidence>
<keyword evidence="2 6" id="KW-0349">Heme</keyword>
<keyword evidence="3 6" id="KW-0561">Oxygen transport</keyword>
<evidence type="ECO:0000256" key="3">
    <source>
        <dbReference type="ARBA" id="ARBA00022621"/>
    </source>
</evidence>
<dbReference type="PANTHER" id="PTHR46458:SF1">
    <property type="entry name" value="GEO09476P1"/>
    <property type="match status" value="1"/>
</dbReference>